<evidence type="ECO:0000313" key="2">
    <source>
        <dbReference type="EMBL" id="POR52535.1"/>
    </source>
</evidence>
<proteinExistence type="predicted"/>
<dbReference type="PANTHER" id="PTHR48090:SF7">
    <property type="entry name" value="RFBJ PROTEIN"/>
    <property type="match status" value="1"/>
</dbReference>
<keyword evidence="2" id="KW-0808">Transferase</keyword>
<dbReference type="AlphaFoldDB" id="A0A2S4MD25"/>
<organism evidence="2 3">
    <name type="scientific">Bosea psychrotolerans</name>
    <dbReference type="NCBI Taxonomy" id="1871628"/>
    <lineage>
        <taxon>Bacteria</taxon>
        <taxon>Pseudomonadati</taxon>
        <taxon>Pseudomonadota</taxon>
        <taxon>Alphaproteobacteria</taxon>
        <taxon>Hyphomicrobiales</taxon>
        <taxon>Boseaceae</taxon>
        <taxon>Bosea</taxon>
    </lineage>
</organism>
<sequence length="339" mass="37793">MTGPTFKIAVIINCYNYAEYVERAIHSVLAQNRSDCELVVIDDGSTDASWEVISRTGVTAYRIENGGQRRACAFGLDQTTAPFVLFLDADDELVPGALDTIIPHLQPSIAKVQFCLSRVDGGSTSLGSAVPEPELIREPGNLRERVRRTGVYVSPPTSGNVFRRDLCELLREAEYDDAVDGIIILAAPFFGEIVSLPVELGLYRVHARNMSGVGRTIDTGKIEQHMKRFEHLIDHLNLIMPKDSKSRQLDVKRTFFYLEKKLILASINGDANRYFQLPRLIGVVAQEYFSLPKKLVLSLFHILVALLPVSMSRHLIEIRFRPEQRSVGALAKTLIGNGN</sequence>
<dbReference type="InterPro" id="IPR001173">
    <property type="entry name" value="Glyco_trans_2-like"/>
</dbReference>
<dbReference type="PANTHER" id="PTHR48090">
    <property type="entry name" value="UNDECAPRENYL-PHOSPHATE 4-DEOXY-4-FORMAMIDO-L-ARABINOSE TRANSFERASE-RELATED"/>
    <property type="match status" value="1"/>
</dbReference>
<gene>
    <name evidence="2" type="ORF">CYD53_105200</name>
</gene>
<dbReference type="EMBL" id="PQFZ01000005">
    <property type="protein sequence ID" value="POR52535.1"/>
    <property type="molecule type" value="Genomic_DNA"/>
</dbReference>
<name>A0A2S4MD25_9HYPH</name>
<dbReference type="InterPro" id="IPR050256">
    <property type="entry name" value="Glycosyltransferase_2"/>
</dbReference>
<accession>A0A2S4MD25</accession>
<protein>
    <submittedName>
        <fullName evidence="2">Glycosyltransferase involved in cell wall biosynthesis</fullName>
    </submittedName>
</protein>
<reference evidence="2 3" key="1">
    <citation type="submission" date="2018-01" db="EMBL/GenBank/DDBJ databases">
        <title>Genomic Encyclopedia of Type Strains, Phase III (KMG-III): the genomes of soil and plant-associated and newly described type strains.</title>
        <authorList>
            <person name="Whitman W."/>
        </authorList>
    </citation>
    <scope>NUCLEOTIDE SEQUENCE [LARGE SCALE GENOMIC DNA]</scope>
    <source>
        <strain evidence="2 3">1131</strain>
    </source>
</reference>
<evidence type="ECO:0000259" key="1">
    <source>
        <dbReference type="Pfam" id="PF00535"/>
    </source>
</evidence>
<dbReference type="SUPFAM" id="SSF53448">
    <property type="entry name" value="Nucleotide-diphospho-sugar transferases"/>
    <property type="match status" value="1"/>
</dbReference>
<dbReference type="OrthoDB" id="174925at2"/>
<dbReference type="InterPro" id="IPR029044">
    <property type="entry name" value="Nucleotide-diphossugar_trans"/>
</dbReference>
<dbReference type="Gene3D" id="3.90.550.10">
    <property type="entry name" value="Spore Coat Polysaccharide Biosynthesis Protein SpsA, Chain A"/>
    <property type="match status" value="1"/>
</dbReference>
<keyword evidence="3" id="KW-1185">Reference proteome</keyword>
<evidence type="ECO:0000313" key="3">
    <source>
        <dbReference type="Proteomes" id="UP000236919"/>
    </source>
</evidence>
<dbReference type="RefSeq" id="WP_103718153.1">
    <property type="nucleotide sequence ID" value="NZ_PQFZ01000005.1"/>
</dbReference>
<dbReference type="CDD" id="cd00761">
    <property type="entry name" value="Glyco_tranf_GTA_type"/>
    <property type="match status" value="1"/>
</dbReference>
<feature type="domain" description="Glycosyltransferase 2-like" evidence="1">
    <location>
        <begin position="10"/>
        <end position="107"/>
    </location>
</feature>
<dbReference type="GO" id="GO:0016740">
    <property type="term" value="F:transferase activity"/>
    <property type="evidence" value="ECO:0007669"/>
    <property type="project" value="UniProtKB-KW"/>
</dbReference>
<dbReference type="Proteomes" id="UP000236919">
    <property type="component" value="Unassembled WGS sequence"/>
</dbReference>
<comment type="caution">
    <text evidence="2">The sequence shown here is derived from an EMBL/GenBank/DDBJ whole genome shotgun (WGS) entry which is preliminary data.</text>
</comment>
<dbReference type="Pfam" id="PF00535">
    <property type="entry name" value="Glycos_transf_2"/>
    <property type="match status" value="1"/>
</dbReference>